<evidence type="ECO:0000313" key="2">
    <source>
        <dbReference type="EMBL" id="CAG5089842.1"/>
    </source>
</evidence>
<feature type="region of interest" description="Disordered" evidence="1">
    <location>
        <begin position="182"/>
        <end position="235"/>
    </location>
</feature>
<feature type="region of interest" description="Disordered" evidence="1">
    <location>
        <begin position="109"/>
        <end position="162"/>
    </location>
</feature>
<feature type="compositionally biased region" description="Basic and acidic residues" evidence="1">
    <location>
        <begin position="109"/>
        <end position="120"/>
    </location>
</feature>
<evidence type="ECO:0000256" key="1">
    <source>
        <dbReference type="SAM" id="MobiDB-lite"/>
    </source>
</evidence>
<dbReference type="Proteomes" id="UP001158576">
    <property type="component" value="Chromosome PAR"/>
</dbReference>
<reference evidence="2 3" key="1">
    <citation type="submission" date="2021-04" db="EMBL/GenBank/DDBJ databases">
        <authorList>
            <person name="Bliznina A."/>
        </authorList>
    </citation>
    <scope>NUCLEOTIDE SEQUENCE [LARGE SCALE GENOMIC DNA]</scope>
</reference>
<accession>A0ABN7S6L8</accession>
<feature type="compositionally biased region" description="Basic residues" evidence="1">
    <location>
        <begin position="191"/>
        <end position="213"/>
    </location>
</feature>
<evidence type="ECO:0000313" key="3">
    <source>
        <dbReference type="Proteomes" id="UP001158576"/>
    </source>
</evidence>
<protein>
    <submittedName>
        <fullName evidence="2">Oidioi.mRNA.OKI2018_I69.PAR.g12371.t1.cds</fullName>
    </submittedName>
</protein>
<feature type="region of interest" description="Disordered" evidence="1">
    <location>
        <begin position="34"/>
        <end position="54"/>
    </location>
</feature>
<proteinExistence type="predicted"/>
<gene>
    <name evidence="2" type="ORF">OKIOD_LOCUS3929</name>
</gene>
<organism evidence="2 3">
    <name type="scientific">Oikopleura dioica</name>
    <name type="common">Tunicate</name>
    <dbReference type="NCBI Taxonomy" id="34765"/>
    <lineage>
        <taxon>Eukaryota</taxon>
        <taxon>Metazoa</taxon>
        <taxon>Chordata</taxon>
        <taxon>Tunicata</taxon>
        <taxon>Appendicularia</taxon>
        <taxon>Copelata</taxon>
        <taxon>Oikopleuridae</taxon>
        <taxon>Oikopleura</taxon>
    </lineage>
</organism>
<sequence length="317" mass="35731">MRTRSISSRFSRLSSNLREAERHLRTLRLEIFGSEASSDSPSSTTDVDMSDNENSRGLLKFTELGSLKDRSHPLEQRWRLQAQQRETQENEILRQAAVLRDEPIAEENRRDLLNRLDQRNRRSQQAGPSSEEPTETEQARQGPSRGARFGEKGGVGPAFTRGMNGIFNTIDDAARNPGKALRKALTPGKKTPGKKTPAKKTPGRKTPGKKSAKKLAGAMVRGRREKFQQPPRDQKDHCEELPAQLVVRMLGEYLSVDDQEILAEKAAELESAFEQRFGTFWDDVVSGRCRVTFLTKGGRSWNVDGPKWETNAEEQDD</sequence>
<keyword evidence="3" id="KW-1185">Reference proteome</keyword>
<name>A0ABN7S6L8_OIKDI</name>
<dbReference type="EMBL" id="OU015568">
    <property type="protein sequence ID" value="CAG5089842.1"/>
    <property type="molecule type" value="Genomic_DNA"/>
</dbReference>
<feature type="compositionally biased region" description="Low complexity" evidence="1">
    <location>
        <begin position="34"/>
        <end position="47"/>
    </location>
</feature>